<sequence>MDKNPEACLQRYLKTESLLHHFYTFFDYCSAVCIPKLIAASPGKPVAACCKDRYYQVYDLDHPSFDLLRRKREALYGSPADQPENSGVSPCEYHTSRGCLLKDHKSPVCLSFMCRPAIDALRDKHGIYTYDYLGFNYALEWILTGDMAEKEWNTFYESLEEMIRKISAATI</sequence>
<dbReference type="RefSeq" id="WP_139450151.1">
    <property type="nucleotide sequence ID" value="NZ_VDMB01000020.1"/>
</dbReference>
<dbReference type="OrthoDB" id="5416809at2"/>
<dbReference type="AlphaFoldDB" id="A0A5S5MDL3"/>
<keyword evidence="2" id="KW-1185">Reference proteome</keyword>
<comment type="caution">
    <text evidence="1">The sequence shown here is derived from an EMBL/GenBank/DDBJ whole genome shotgun (WGS) entry which is preliminary data.</text>
</comment>
<dbReference type="EMBL" id="VDMB01000020">
    <property type="protein sequence ID" value="TYT73797.1"/>
    <property type="molecule type" value="Genomic_DNA"/>
</dbReference>
<proteinExistence type="predicted"/>
<evidence type="ECO:0000313" key="2">
    <source>
        <dbReference type="Proteomes" id="UP000321899"/>
    </source>
</evidence>
<gene>
    <name evidence="1" type="ORF">FIM25_13205</name>
</gene>
<evidence type="ECO:0000313" key="1">
    <source>
        <dbReference type="EMBL" id="TYT73797.1"/>
    </source>
</evidence>
<protein>
    <submittedName>
        <fullName evidence="1">Uncharacterized protein</fullName>
    </submittedName>
</protein>
<organism evidence="1 2">
    <name type="scientific">Desulfobotulus mexicanus</name>
    <dbReference type="NCBI Taxonomy" id="2586642"/>
    <lineage>
        <taxon>Bacteria</taxon>
        <taxon>Pseudomonadati</taxon>
        <taxon>Thermodesulfobacteriota</taxon>
        <taxon>Desulfobacteria</taxon>
        <taxon>Desulfobacterales</taxon>
        <taxon>Desulfobacteraceae</taxon>
        <taxon>Desulfobotulus</taxon>
    </lineage>
</organism>
<reference evidence="1 2" key="1">
    <citation type="submission" date="2019-06" db="EMBL/GenBank/DDBJ databases">
        <title>Desulfobotulus mexicanus sp. nov., a novel sulfate-reducing bacterium isolated from the sediment of an alkaline crater lake in Mexico.</title>
        <authorList>
            <person name="Hirschler-Rea A."/>
        </authorList>
    </citation>
    <scope>NUCLEOTIDE SEQUENCE [LARGE SCALE GENOMIC DNA]</scope>
    <source>
        <strain evidence="1 2">PAR22N</strain>
    </source>
</reference>
<name>A0A5S5MDL3_9BACT</name>
<dbReference type="Proteomes" id="UP000321899">
    <property type="component" value="Unassembled WGS sequence"/>
</dbReference>
<accession>A0A5S5MDL3</accession>